<dbReference type="Proteomes" id="UP000318093">
    <property type="component" value="Unassembled WGS sequence"/>
</dbReference>
<accession>A0A537JAU9</accession>
<comment type="caution">
    <text evidence="5">The sequence shown here is derived from an EMBL/GenBank/DDBJ whole genome shotgun (WGS) entry which is preliminary data.</text>
</comment>
<dbReference type="InterPro" id="IPR009003">
    <property type="entry name" value="Peptidase_S1_PA"/>
</dbReference>
<sequence length="392" mass="40513">MEQPSAPARRRGAGYPAAVLAVILVIVVGTLLGGIVLPQYLNIHPVFSAQPVLPASPAAPPAAPAPPPFAQPSPGAPVRVVPEESVVINVVKQVRPSVVNIDTESQVQTVFGVFPQQGAGSGVIVRPDGYILTNNHVVQGATTIKVTLTGGKVLSGRLIGRDPLADLAVIKVDSKDPLPAARLGDSRSLQVGQLAIAIGNPFGLGSTVTTGVVSALNRNIELPNLIVENLIQTSAAINPGNSGGALVDSSGSVIGINTAIIPNAQGIGFAIPSDVARTEMDQLIANGRVIRPWVGVIYGGEVDPQAAKAYNLGTDHGVVVRQVEPKAAAERAGVKAGDIITALNGDRIDNWNTFVHDVVSKKIGETIRLTVIRDGASHTLSVTLADRPAETR</sequence>
<keyword evidence="1" id="KW-0645">Protease</keyword>
<dbReference type="SUPFAM" id="SSF50494">
    <property type="entry name" value="Trypsin-like serine proteases"/>
    <property type="match status" value="1"/>
</dbReference>
<keyword evidence="3" id="KW-0812">Transmembrane</keyword>
<evidence type="ECO:0000256" key="3">
    <source>
        <dbReference type="SAM" id="Phobius"/>
    </source>
</evidence>
<feature type="domain" description="PDZ" evidence="4">
    <location>
        <begin position="294"/>
        <end position="375"/>
    </location>
</feature>
<dbReference type="SMART" id="SM00228">
    <property type="entry name" value="PDZ"/>
    <property type="match status" value="1"/>
</dbReference>
<evidence type="ECO:0000313" key="6">
    <source>
        <dbReference type="Proteomes" id="UP000318093"/>
    </source>
</evidence>
<keyword evidence="3" id="KW-0472">Membrane</keyword>
<evidence type="ECO:0000313" key="5">
    <source>
        <dbReference type="EMBL" id="TMI80678.1"/>
    </source>
</evidence>
<dbReference type="PROSITE" id="PS50106">
    <property type="entry name" value="PDZ"/>
    <property type="match status" value="1"/>
</dbReference>
<dbReference type="Pfam" id="PF13365">
    <property type="entry name" value="Trypsin_2"/>
    <property type="match status" value="1"/>
</dbReference>
<evidence type="ECO:0000256" key="2">
    <source>
        <dbReference type="ARBA" id="ARBA00022801"/>
    </source>
</evidence>
<dbReference type="GO" id="GO:0004252">
    <property type="term" value="F:serine-type endopeptidase activity"/>
    <property type="evidence" value="ECO:0007669"/>
    <property type="project" value="InterPro"/>
</dbReference>
<keyword evidence="2" id="KW-0378">Hydrolase</keyword>
<dbReference type="InterPro" id="IPR036034">
    <property type="entry name" value="PDZ_sf"/>
</dbReference>
<proteinExistence type="predicted"/>
<dbReference type="PANTHER" id="PTHR43343:SF3">
    <property type="entry name" value="PROTEASE DO-LIKE 8, CHLOROPLASTIC"/>
    <property type="match status" value="1"/>
</dbReference>
<name>A0A537JAU9_9BACT</name>
<dbReference type="SUPFAM" id="SSF50156">
    <property type="entry name" value="PDZ domain-like"/>
    <property type="match status" value="1"/>
</dbReference>
<dbReference type="PRINTS" id="PR00834">
    <property type="entry name" value="PROTEASES2C"/>
</dbReference>
<reference evidence="5 6" key="1">
    <citation type="journal article" date="2019" name="Nat. Microbiol.">
        <title>Mediterranean grassland soil C-N compound turnover is dependent on rainfall and depth, and is mediated by genomically divergent microorganisms.</title>
        <authorList>
            <person name="Diamond S."/>
            <person name="Andeer P.F."/>
            <person name="Li Z."/>
            <person name="Crits-Christoph A."/>
            <person name="Burstein D."/>
            <person name="Anantharaman K."/>
            <person name="Lane K.R."/>
            <person name="Thomas B.C."/>
            <person name="Pan C."/>
            <person name="Northen T.R."/>
            <person name="Banfield J.F."/>
        </authorList>
    </citation>
    <scope>NUCLEOTIDE SEQUENCE [LARGE SCALE GENOMIC DNA]</scope>
    <source>
        <strain evidence="5">NP_6</strain>
    </source>
</reference>
<keyword evidence="3" id="KW-1133">Transmembrane helix</keyword>
<dbReference type="EMBL" id="VBAN01000244">
    <property type="protein sequence ID" value="TMI80678.1"/>
    <property type="molecule type" value="Genomic_DNA"/>
</dbReference>
<evidence type="ECO:0000256" key="1">
    <source>
        <dbReference type="ARBA" id="ARBA00022670"/>
    </source>
</evidence>
<evidence type="ECO:0000259" key="4">
    <source>
        <dbReference type="PROSITE" id="PS50106"/>
    </source>
</evidence>
<dbReference type="InterPro" id="IPR001940">
    <property type="entry name" value="Peptidase_S1C"/>
</dbReference>
<feature type="transmembrane region" description="Helical" evidence="3">
    <location>
        <begin position="12"/>
        <end position="37"/>
    </location>
</feature>
<protein>
    <submittedName>
        <fullName evidence="5">PDZ domain-containing protein</fullName>
    </submittedName>
</protein>
<dbReference type="PANTHER" id="PTHR43343">
    <property type="entry name" value="PEPTIDASE S12"/>
    <property type="match status" value="1"/>
</dbReference>
<dbReference type="GO" id="GO:0006508">
    <property type="term" value="P:proteolysis"/>
    <property type="evidence" value="ECO:0007669"/>
    <property type="project" value="UniProtKB-KW"/>
</dbReference>
<gene>
    <name evidence="5" type="ORF">E6H03_07915</name>
</gene>
<dbReference type="Gene3D" id="2.40.10.120">
    <property type="match status" value="1"/>
</dbReference>
<dbReference type="Pfam" id="PF13180">
    <property type="entry name" value="PDZ_2"/>
    <property type="match status" value="1"/>
</dbReference>
<dbReference type="AlphaFoldDB" id="A0A537JAU9"/>
<dbReference type="InterPro" id="IPR001478">
    <property type="entry name" value="PDZ"/>
</dbReference>
<organism evidence="5 6">
    <name type="scientific">Candidatus Segetimicrobium genomatis</name>
    <dbReference type="NCBI Taxonomy" id="2569760"/>
    <lineage>
        <taxon>Bacteria</taxon>
        <taxon>Bacillati</taxon>
        <taxon>Candidatus Sysuimicrobiota</taxon>
        <taxon>Candidatus Sysuimicrobiia</taxon>
        <taxon>Candidatus Sysuimicrobiales</taxon>
        <taxon>Candidatus Segetimicrobiaceae</taxon>
        <taxon>Candidatus Segetimicrobium</taxon>
    </lineage>
</organism>
<dbReference type="InterPro" id="IPR051201">
    <property type="entry name" value="Chloro_Bact_Ser_Proteases"/>
</dbReference>
<dbReference type="Gene3D" id="2.30.42.10">
    <property type="match status" value="1"/>
</dbReference>